<reference evidence="2" key="1">
    <citation type="submission" date="2017-02" db="EMBL/GenBank/DDBJ databases">
        <authorList>
            <person name="Varghese N."/>
            <person name="Submissions S."/>
        </authorList>
    </citation>
    <scope>NUCLEOTIDE SEQUENCE [LARGE SCALE GENOMIC DNA]</scope>
    <source>
        <strain evidence="2">ATCC BAA-34</strain>
    </source>
</reference>
<sequence length="99" mass="11041">MIKAHLVTVLGREIPVRSSAPEEKVREVEAFVNTRIEAIRERLTTADPQLLVTLALLNLSESYLELQGRQDGSNRLEARITSMLEQLDNALQPQGTSLS</sequence>
<dbReference type="AlphaFoldDB" id="A0A1T4K168"/>
<dbReference type="STRING" id="115783.SAMN02745119_00244"/>
<evidence type="ECO:0000313" key="1">
    <source>
        <dbReference type="EMBL" id="SJZ36133.1"/>
    </source>
</evidence>
<keyword evidence="1" id="KW-0132">Cell division</keyword>
<dbReference type="Pfam" id="PF05164">
    <property type="entry name" value="ZapA"/>
    <property type="match status" value="1"/>
</dbReference>
<dbReference type="InterPro" id="IPR007838">
    <property type="entry name" value="Cell_div_ZapA-like"/>
</dbReference>
<dbReference type="RefSeq" id="WP_078788551.1">
    <property type="nucleotide sequence ID" value="NZ_FUWR01000001.1"/>
</dbReference>
<dbReference type="SUPFAM" id="SSF102829">
    <property type="entry name" value="Cell division protein ZapA-like"/>
    <property type="match status" value="1"/>
</dbReference>
<proteinExistence type="predicted"/>
<dbReference type="OrthoDB" id="5397486at2"/>
<organism evidence="1 2">
    <name type="scientific">Trichlorobacter thiogenes</name>
    <dbReference type="NCBI Taxonomy" id="115783"/>
    <lineage>
        <taxon>Bacteria</taxon>
        <taxon>Pseudomonadati</taxon>
        <taxon>Thermodesulfobacteriota</taxon>
        <taxon>Desulfuromonadia</taxon>
        <taxon>Geobacterales</taxon>
        <taxon>Geobacteraceae</taxon>
        <taxon>Trichlorobacter</taxon>
    </lineage>
</organism>
<keyword evidence="2" id="KW-1185">Reference proteome</keyword>
<dbReference type="EMBL" id="FUWR01000001">
    <property type="protein sequence ID" value="SJZ36133.1"/>
    <property type="molecule type" value="Genomic_DNA"/>
</dbReference>
<dbReference type="InterPro" id="IPR036192">
    <property type="entry name" value="Cell_div_ZapA-like_sf"/>
</dbReference>
<gene>
    <name evidence="1" type="ORF">SAMN02745119_00244</name>
</gene>
<evidence type="ECO:0000313" key="2">
    <source>
        <dbReference type="Proteomes" id="UP000190102"/>
    </source>
</evidence>
<protein>
    <submittedName>
        <fullName evidence="1">Cell division protein ZapA</fullName>
    </submittedName>
</protein>
<dbReference type="Proteomes" id="UP000190102">
    <property type="component" value="Unassembled WGS sequence"/>
</dbReference>
<keyword evidence="1" id="KW-0131">Cell cycle</keyword>
<accession>A0A1T4K168</accession>
<name>A0A1T4K168_9BACT</name>
<dbReference type="GO" id="GO:0051301">
    <property type="term" value="P:cell division"/>
    <property type="evidence" value="ECO:0007669"/>
    <property type="project" value="UniProtKB-KW"/>
</dbReference>